<sequence>MPCECMKIRIGVIVPCEDIKNRIEVIVPYMQPGLSCSQPLPIWCMSPTFKFKYRSQFCDFNFIFSLDTS</sequence>
<dbReference type="EnsemblPlants" id="Solyc12g082740.1.1">
    <property type="protein sequence ID" value="Solyc12g082740.1.1"/>
    <property type="gene ID" value="Solyc12g082740.1"/>
</dbReference>
<reference evidence="1" key="1">
    <citation type="journal article" date="2012" name="Nature">
        <title>The tomato genome sequence provides insights into fleshy fruit evolution.</title>
        <authorList>
            <consortium name="Tomato Genome Consortium"/>
        </authorList>
    </citation>
    <scope>NUCLEOTIDE SEQUENCE [LARGE SCALE GENOMIC DNA]</scope>
    <source>
        <strain evidence="1">cv. Heinz 1706</strain>
    </source>
</reference>
<protein>
    <submittedName>
        <fullName evidence="1">Uncharacterized protein</fullName>
    </submittedName>
</protein>
<evidence type="ECO:0000313" key="2">
    <source>
        <dbReference type="Proteomes" id="UP000004994"/>
    </source>
</evidence>
<keyword evidence="2" id="KW-1185">Reference proteome</keyword>
<name>K4DGJ4_SOLLC</name>
<dbReference type="AlphaFoldDB" id="K4DGJ4"/>
<evidence type="ECO:0000313" key="1">
    <source>
        <dbReference type="EnsemblPlants" id="Solyc12g082740.1.1"/>
    </source>
</evidence>
<proteinExistence type="predicted"/>
<organism evidence="1">
    <name type="scientific">Solanum lycopersicum</name>
    <name type="common">Tomato</name>
    <name type="synonym">Lycopersicon esculentum</name>
    <dbReference type="NCBI Taxonomy" id="4081"/>
    <lineage>
        <taxon>Eukaryota</taxon>
        <taxon>Viridiplantae</taxon>
        <taxon>Streptophyta</taxon>
        <taxon>Embryophyta</taxon>
        <taxon>Tracheophyta</taxon>
        <taxon>Spermatophyta</taxon>
        <taxon>Magnoliopsida</taxon>
        <taxon>eudicotyledons</taxon>
        <taxon>Gunneridae</taxon>
        <taxon>Pentapetalae</taxon>
        <taxon>asterids</taxon>
        <taxon>lamiids</taxon>
        <taxon>Solanales</taxon>
        <taxon>Solanaceae</taxon>
        <taxon>Solanoideae</taxon>
        <taxon>Solaneae</taxon>
        <taxon>Solanum</taxon>
        <taxon>Solanum subgen. Lycopersicon</taxon>
    </lineage>
</organism>
<dbReference type="HOGENOM" id="CLU_2780718_0_0_1"/>
<reference evidence="1" key="2">
    <citation type="submission" date="2015-06" db="UniProtKB">
        <authorList>
            <consortium name="EnsemblPlants"/>
        </authorList>
    </citation>
    <scope>IDENTIFICATION</scope>
    <source>
        <strain evidence="1">cv. Heinz 1706</strain>
    </source>
</reference>
<dbReference type="Proteomes" id="UP000004994">
    <property type="component" value="Chromosome 12"/>
</dbReference>
<dbReference type="Gramene" id="Solyc12g082740.1.1">
    <property type="protein sequence ID" value="Solyc12g082740.1.1"/>
    <property type="gene ID" value="Solyc12g082740.1"/>
</dbReference>
<accession>K4DGJ4</accession>
<dbReference type="PaxDb" id="4081-Solyc12g082740.1.1"/>
<dbReference type="InParanoid" id="K4DGJ4"/>